<gene>
    <name evidence="3" type="ORF">AB1Y20_022316</name>
</gene>
<evidence type="ECO:0000256" key="1">
    <source>
        <dbReference type="SAM" id="MobiDB-lite"/>
    </source>
</evidence>
<name>A0AB34JIK9_PRYPA</name>
<sequence>MEARAPPRQMEALQAAHAASLALHEVRMSPDALLSLGLASCAPRLLLAERIPCFASADDRMAPHQICVPPWLLDELGLAQGDPLDVRVDHPLEGTPPRAHTARLAFRRAARADAWADSRGEAEAAEAAEEEAARADPLRALREAAGEAAAAAAVRRQLRGLWLREGRVAAVRCVGGVAVLRVLLAAAEGEGAATVELAPATRVELVDAGERPPPPRRGGGGGGAHGEAMAEALRRHARRALGGAAGGGEGAAWRGGHALLHGPPSNGKRRAIGGVCAEMRDEAGAAVARVSCARLLAADEAGEPLGAVLAAAEEVRGEGEGRPTVVHVEALELLCGMEGDDPSAASTRVAAALLAWMRSLAGATLVLGSVSDVRRLPQRLRSHGAFETIFHLPPPTAPQRTSFLEASLGLDAHASAPLDRLGLASRLSERTSGYTIGDLLRLVRTAHAISADGRIEMPHLERALREVLPSASEQDALRGAVGAASVGGYDALQQRLARLVEWPQSPGAPLRRLGVHPPSGALLFGPPGNGKTLLVQEATAVWENWLDPPRLAAQALATRCGVPAFVANASRLFGQYVGETELRVRQLFRQAREAAPSILLLDELDALGASRSSGGDSGGGSVAERALSTLLNEMDGVGHARAAADSSSAAHVFLIGCTNRPGSVDSALLRPGRLEQHLFVGPPDQDSREKVLNVHLRTLQLAPTVDVASLACKTERFSCAALAALCREATLSALKRYMEVGADNLGDSGTADHLIDSLRALEISDSENTHSAQMTEEQIEITPLDFECGMSTVCHSMVPSVTAYTRMMAEYEAFMQSSKYC</sequence>
<dbReference type="SMART" id="SM00382">
    <property type="entry name" value="AAA"/>
    <property type="match status" value="1"/>
</dbReference>
<dbReference type="Gene3D" id="1.10.8.60">
    <property type="match status" value="2"/>
</dbReference>
<dbReference type="PANTHER" id="PTHR23077">
    <property type="entry name" value="AAA-FAMILY ATPASE"/>
    <property type="match status" value="1"/>
</dbReference>
<reference evidence="3 4" key="1">
    <citation type="journal article" date="2024" name="Science">
        <title>Giant polyketide synthase enzymes in the biosynthesis of giant marine polyether toxins.</title>
        <authorList>
            <person name="Fallon T.R."/>
            <person name="Shende V.V."/>
            <person name="Wierzbicki I.H."/>
            <person name="Pendleton A.L."/>
            <person name="Watervoot N.F."/>
            <person name="Auber R.P."/>
            <person name="Gonzalez D.J."/>
            <person name="Wisecaver J.H."/>
            <person name="Moore B.S."/>
        </authorList>
    </citation>
    <scope>NUCLEOTIDE SEQUENCE [LARGE SCALE GENOMIC DNA]</scope>
    <source>
        <strain evidence="3 4">12B1</strain>
    </source>
</reference>
<dbReference type="SUPFAM" id="SSF52540">
    <property type="entry name" value="P-loop containing nucleoside triphosphate hydrolases"/>
    <property type="match status" value="2"/>
</dbReference>
<accession>A0AB34JIK9</accession>
<feature type="region of interest" description="Disordered" evidence="1">
    <location>
        <begin position="207"/>
        <end position="228"/>
    </location>
</feature>
<dbReference type="InterPro" id="IPR027417">
    <property type="entry name" value="P-loop_NTPase"/>
</dbReference>
<feature type="domain" description="AAA+ ATPase" evidence="2">
    <location>
        <begin position="517"/>
        <end position="684"/>
    </location>
</feature>
<dbReference type="PANTHER" id="PTHR23077:SF117">
    <property type="entry name" value="AAA+ ATPASE DOMAIN-CONTAINING PROTEIN"/>
    <property type="match status" value="1"/>
</dbReference>
<dbReference type="InterPro" id="IPR003960">
    <property type="entry name" value="ATPase_AAA_CS"/>
</dbReference>
<comment type="caution">
    <text evidence="3">The sequence shown here is derived from an EMBL/GenBank/DDBJ whole genome shotgun (WGS) entry which is preliminary data.</text>
</comment>
<dbReference type="InterPro" id="IPR050168">
    <property type="entry name" value="AAA_ATPase_domain"/>
</dbReference>
<evidence type="ECO:0000313" key="4">
    <source>
        <dbReference type="Proteomes" id="UP001515480"/>
    </source>
</evidence>
<organism evidence="3 4">
    <name type="scientific">Prymnesium parvum</name>
    <name type="common">Toxic golden alga</name>
    <dbReference type="NCBI Taxonomy" id="97485"/>
    <lineage>
        <taxon>Eukaryota</taxon>
        <taxon>Haptista</taxon>
        <taxon>Haptophyta</taxon>
        <taxon>Prymnesiophyceae</taxon>
        <taxon>Prymnesiales</taxon>
        <taxon>Prymnesiaceae</taxon>
        <taxon>Prymnesium</taxon>
    </lineage>
</organism>
<dbReference type="PROSITE" id="PS00674">
    <property type="entry name" value="AAA"/>
    <property type="match status" value="1"/>
</dbReference>
<protein>
    <recommendedName>
        <fullName evidence="2">AAA+ ATPase domain-containing protein</fullName>
    </recommendedName>
</protein>
<dbReference type="Pfam" id="PF17862">
    <property type="entry name" value="AAA_lid_3"/>
    <property type="match status" value="1"/>
</dbReference>
<dbReference type="InterPro" id="IPR003593">
    <property type="entry name" value="AAA+_ATPase"/>
</dbReference>
<dbReference type="GO" id="GO:0005524">
    <property type="term" value="F:ATP binding"/>
    <property type="evidence" value="ECO:0007669"/>
    <property type="project" value="InterPro"/>
</dbReference>
<keyword evidence="4" id="KW-1185">Reference proteome</keyword>
<dbReference type="Gene3D" id="3.40.50.300">
    <property type="entry name" value="P-loop containing nucleotide triphosphate hydrolases"/>
    <property type="match status" value="2"/>
</dbReference>
<dbReference type="GO" id="GO:0016887">
    <property type="term" value="F:ATP hydrolysis activity"/>
    <property type="evidence" value="ECO:0007669"/>
    <property type="project" value="InterPro"/>
</dbReference>
<dbReference type="EMBL" id="JBGBPQ010000008">
    <property type="protein sequence ID" value="KAL1520750.1"/>
    <property type="molecule type" value="Genomic_DNA"/>
</dbReference>
<dbReference type="InterPro" id="IPR041569">
    <property type="entry name" value="AAA_lid_3"/>
</dbReference>
<dbReference type="InterPro" id="IPR003959">
    <property type="entry name" value="ATPase_AAA_core"/>
</dbReference>
<evidence type="ECO:0000259" key="2">
    <source>
        <dbReference type="SMART" id="SM00382"/>
    </source>
</evidence>
<evidence type="ECO:0000313" key="3">
    <source>
        <dbReference type="EMBL" id="KAL1520750.1"/>
    </source>
</evidence>
<dbReference type="AlphaFoldDB" id="A0AB34JIK9"/>
<dbReference type="Proteomes" id="UP001515480">
    <property type="component" value="Unassembled WGS sequence"/>
</dbReference>
<dbReference type="Pfam" id="PF00004">
    <property type="entry name" value="AAA"/>
    <property type="match status" value="2"/>
</dbReference>
<proteinExistence type="predicted"/>